<evidence type="ECO:0000313" key="2">
    <source>
        <dbReference type="Proteomes" id="UP000190648"/>
    </source>
</evidence>
<accession>A0A1V4JSG6</accession>
<name>A0A1V4JSG6_PATFA</name>
<dbReference type="AlphaFoldDB" id="A0A1V4JSG6"/>
<keyword evidence="2" id="KW-1185">Reference proteome</keyword>
<sequence length="79" mass="8938">MHLWHPALWDFSPGAIYAEGPFARPGMAQADRHLETLALPRARSTMRHRPGIQRMPLCCDLNARQLQMAKAPGRGKKCF</sequence>
<dbReference type="Proteomes" id="UP000190648">
    <property type="component" value="Unassembled WGS sequence"/>
</dbReference>
<reference evidence="1 2" key="1">
    <citation type="submission" date="2016-02" db="EMBL/GenBank/DDBJ databases">
        <title>Band-tailed pigeon sequencing and assembly.</title>
        <authorList>
            <person name="Soares A.E."/>
            <person name="Novak B.J."/>
            <person name="Rice E.S."/>
            <person name="O'Connell B."/>
            <person name="Chang D."/>
            <person name="Weber S."/>
            <person name="Shapiro B."/>
        </authorList>
    </citation>
    <scope>NUCLEOTIDE SEQUENCE [LARGE SCALE GENOMIC DNA]</scope>
    <source>
        <strain evidence="1">BTP2013</strain>
        <tissue evidence="1">Blood</tissue>
    </source>
</reference>
<comment type="caution">
    <text evidence="1">The sequence shown here is derived from an EMBL/GenBank/DDBJ whole genome shotgun (WGS) entry which is preliminary data.</text>
</comment>
<proteinExistence type="predicted"/>
<evidence type="ECO:0000313" key="1">
    <source>
        <dbReference type="EMBL" id="OPJ75156.1"/>
    </source>
</evidence>
<dbReference type="EMBL" id="LSYS01006620">
    <property type="protein sequence ID" value="OPJ75156.1"/>
    <property type="molecule type" value="Genomic_DNA"/>
</dbReference>
<gene>
    <name evidence="1" type="ORF">AV530_016120</name>
</gene>
<organism evidence="1 2">
    <name type="scientific">Patagioenas fasciata monilis</name>
    <dbReference type="NCBI Taxonomy" id="372326"/>
    <lineage>
        <taxon>Eukaryota</taxon>
        <taxon>Metazoa</taxon>
        <taxon>Chordata</taxon>
        <taxon>Craniata</taxon>
        <taxon>Vertebrata</taxon>
        <taxon>Euteleostomi</taxon>
        <taxon>Archelosauria</taxon>
        <taxon>Archosauria</taxon>
        <taxon>Dinosauria</taxon>
        <taxon>Saurischia</taxon>
        <taxon>Theropoda</taxon>
        <taxon>Coelurosauria</taxon>
        <taxon>Aves</taxon>
        <taxon>Neognathae</taxon>
        <taxon>Neoaves</taxon>
        <taxon>Columbimorphae</taxon>
        <taxon>Columbiformes</taxon>
        <taxon>Columbidae</taxon>
        <taxon>Patagioenas</taxon>
    </lineage>
</organism>
<protein>
    <submittedName>
        <fullName evidence="1">Uncharacterized protein</fullName>
    </submittedName>
</protein>